<evidence type="ECO:0000313" key="4">
    <source>
        <dbReference type="EMBL" id="KIK94209.1"/>
    </source>
</evidence>
<dbReference type="AlphaFoldDB" id="A0A0D0E1J0"/>
<reference evidence="5" key="2">
    <citation type="submission" date="2015-01" db="EMBL/GenBank/DDBJ databases">
        <title>Evolutionary Origins and Diversification of the Mycorrhizal Mutualists.</title>
        <authorList>
            <consortium name="DOE Joint Genome Institute"/>
            <consortium name="Mycorrhizal Genomics Consortium"/>
            <person name="Kohler A."/>
            <person name="Kuo A."/>
            <person name="Nagy L.G."/>
            <person name="Floudas D."/>
            <person name="Copeland A."/>
            <person name="Barry K.W."/>
            <person name="Cichocki N."/>
            <person name="Veneault-Fourrey C."/>
            <person name="LaButti K."/>
            <person name="Lindquist E.A."/>
            <person name="Lipzen A."/>
            <person name="Lundell T."/>
            <person name="Morin E."/>
            <person name="Murat C."/>
            <person name="Riley R."/>
            <person name="Ohm R."/>
            <person name="Sun H."/>
            <person name="Tunlid A."/>
            <person name="Henrissat B."/>
            <person name="Grigoriev I.V."/>
            <person name="Hibbett D.S."/>
            <person name="Martin F."/>
        </authorList>
    </citation>
    <scope>NUCLEOTIDE SEQUENCE [LARGE SCALE GENOMIC DNA]</scope>
    <source>
        <strain evidence="5">Ve08.2h10</strain>
    </source>
</reference>
<proteinExistence type="predicted"/>
<feature type="non-terminal residue" evidence="4">
    <location>
        <position position="1"/>
    </location>
</feature>
<organism evidence="4 5">
    <name type="scientific">Paxillus rubicundulus Ve08.2h10</name>
    <dbReference type="NCBI Taxonomy" id="930991"/>
    <lineage>
        <taxon>Eukaryota</taxon>
        <taxon>Fungi</taxon>
        <taxon>Dikarya</taxon>
        <taxon>Basidiomycota</taxon>
        <taxon>Agaricomycotina</taxon>
        <taxon>Agaricomycetes</taxon>
        <taxon>Agaricomycetidae</taxon>
        <taxon>Boletales</taxon>
        <taxon>Paxilineae</taxon>
        <taxon>Paxillaceae</taxon>
        <taxon>Paxillus</taxon>
    </lineage>
</organism>
<dbReference type="OrthoDB" id="2094445at2759"/>
<keyword evidence="2" id="KW-0496">Mitochondrion</keyword>
<comment type="subcellular location">
    <subcellularLocation>
        <location evidence="1">Mitochondrion membrane</location>
    </subcellularLocation>
</comment>
<accession>A0A0D0E1J0</accession>
<gene>
    <name evidence="4" type="ORF">PAXRUDRAFT_143378</name>
</gene>
<dbReference type="GO" id="GO:0031966">
    <property type="term" value="C:mitochondrial membrane"/>
    <property type="evidence" value="ECO:0007669"/>
    <property type="project" value="UniProtKB-SubCell"/>
</dbReference>
<dbReference type="InParanoid" id="A0A0D0E1J0"/>
<evidence type="ECO:0000256" key="2">
    <source>
        <dbReference type="ARBA" id="ARBA00023128"/>
    </source>
</evidence>
<dbReference type="PANTHER" id="PTHR28074:SF1">
    <property type="entry name" value="ATP SYNTHASE SUBUNIT K, MITOCHONDRIAL"/>
    <property type="match status" value="1"/>
</dbReference>
<reference evidence="4 5" key="1">
    <citation type="submission" date="2014-04" db="EMBL/GenBank/DDBJ databases">
        <authorList>
            <consortium name="DOE Joint Genome Institute"/>
            <person name="Kuo A."/>
            <person name="Kohler A."/>
            <person name="Jargeat P."/>
            <person name="Nagy L.G."/>
            <person name="Floudas D."/>
            <person name="Copeland A."/>
            <person name="Barry K.W."/>
            <person name="Cichocki N."/>
            <person name="Veneault-Fourrey C."/>
            <person name="LaButti K."/>
            <person name="Lindquist E.A."/>
            <person name="Lipzen A."/>
            <person name="Lundell T."/>
            <person name="Morin E."/>
            <person name="Murat C."/>
            <person name="Sun H."/>
            <person name="Tunlid A."/>
            <person name="Henrissat B."/>
            <person name="Grigoriev I.V."/>
            <person name="Hibbett D.S."/>
            <person name="Martin F."/>
            <person name="Nordberg H.P."/>
            <person name="Cantor M.N."/>
            <person name="Hua S.X."/>
        </authorList>
    </citation>
    <scope>NUCLEOTIDE SEQUENCE [LARGE SCALE GENOMIC DNA]</scope>
    <source>
        <strain evidence="4 5">Ve08.2h10</strain>
    </source>
</reference>
<dbReference type="PANTHER" id="PTHR28074">
    <property type="entry name" value="ATP SYNTHASE SUBUNIT K, MITOCHONDRIAL"/>
    <property type="match status" value="1"/>
</dbReference>
<evidence type="ECO:0000256" key="3">
    <source>
        <dbReference type="ARBA" id="ARBA00023136"/>
    </source>
</evidence>
<dbReference type="Pfam" id="PF11022">
    <property type="entry name" value="ATP19"/>
    <property type="match status" value="1"/>
</dbReference>
<keyword evidence="3" id="KW-0472">Membrane</keyword>
<dbReference type="Proteomes" id="UP000054538">
    <property type="component" value="Unassembled WGS sequence"/>
</dbReference>
<evidence type="ECO:0000313" key="5">
    <source>
        <dbReference type="Proteomes" id="UP000054538"/>
    </source>
</evidence>
<dbReference type="GO" id="GO:0015986">
    <property type="term" value="P:proton motive force-driven ATP synthesis"/>
    <property type="evidence" value="ECO:0007669"/>
    <property type="project" value="TreeGrafter"/>
</dbReference>
<sequence length="87" mass="9205">FSNRLVDSVIFGRAIKNEYLTLGTLFATGTAVFASMGGKKDASASNKPLAERVSEAVPIKAGSSEEEEFIKNFLAEAEKEGGGSSHH</sequence>
<dbReference type="InterPro" id="IPR021278">
    <property type="entry name" value="ATP19"/>
</dbReference>
<keyword evidence="5" id="KW-1185">Reference proteome</keyword>
<protein>
    <submittedName>
        <fullName evidence="4">Uncharacterized protein</fullName>
    </submittedName>
</protein>
<evidence type="ECO:0000256" key="1">
    <source>
        <dbReference type="ARBA" id="ARBA00004325"/>
    </source>
</evidence>
<dbReference type="STRING" id="930991.A0A0D0E1J0"/>
<name>A0A0D0E1J0_9AGAM</name>
<dbReference type="EMBL" id="KN825123">
    <property type="protein sequence ID" value="KIK94209.1"/>
    <property type="molecule type" value="Genomic_DNA"/>
</dbReference>
<dbReference type="HOGENOM" id="CLU_172736_0_1_1"/>